<dbReference type="InterPro" id="IPR032875">
    <property type="entry name" value="Succ_CoA_lig_flav_dom"/>
</dbReference>
<dbReference type="EMBL" id="CP024955">
    <property type="protein sequence ID" value="ATY84625.1"/>
    <property type="molecule type" value="Genomic_DNA"/>
</dbReference>
<dbReference type="Pfam" id="PF13607">
    <property type="entry name" value="Succ_CoA_lig"/>
    <property type="match status" value="1"/>
</dbReference>
<dbReference type="RefSeq" id="WP_100667442.1">
    <property type="nucleotide sequence ID" value="NZ_CP024955.1"/>
</dbReference>
<dbReference type="GO" id="GO:0005524">
    <property type="term" value="F:ATP binding"/>
    <property type="evidence" value="ECO:0007669"/>
    <property type="project" value="UniProtKB-KW"/>
</dbReference>
<dbReference type="InterPro" id="IPR051538">
    <property type="entry name" value="Acyl-CoA_Synth/Transferase"/>
</dbReference>
<dbReference type="SUPFAM" id="SSF55729">
    <property type="entry name" value="Acyl-CoA N-acyltransferases (Nat)"/>
    <property type="match status" value="1"/>
</dbReference>
<name>A0A2K8N6A8_9BACL</name>
<dbReference type="AlphaFoldDB" id="A0A2K8N6A8"/>
<dbReference type="InterPro" id="IPR036291">
    <property type="entry name" value="NAD(P)-bd_dom_sf"/>
</dbReference>
<dbReference type="Gene3D" id="3.40.50.720">
    <property type="entry name" value="NAD(P)-binding Rossmann-like Domain"/>
    <property type="match status" value="1"/>
</dbReference>
<dbReference type="InterPro" id="IPR003781">
    <property type="entry name" value="CoA-bd"/>
</dbReference>
<reference evidence="6" key="1">
    <citation type="submission" date="2017-11" db="EMBL/GenBank/DDBJ databases">
        <title>Complete Genome Sequence of Kyrpidia sp. Strain EA-1, a thermophilic, hydrogen-oxidizing Bacterium, isolated from the Azores.</title>
        <authorList>
            <person name="Reiner J.E."/>
            <person name="Lapp C.J."/>
            <person name="Bunk B."/>
            <person name="Gescher J."/>
        </authorList>
    </citation>
    <scope>NUCLEOTIDE SEQUENCE [LARGE SCALE GENOMIC DNA]</scope>
    <source>
        <strain evidence="6">EA-1</strain>
    </source>
</reference>
<organism evidence="5 6">
    <name type="scientific">Kyrpidia spormannii</name>
    <dbReference type="NCBI Taxonomy" id="2055160"/>
    <lineage>
        <taxon>Bacteria</taxon>
        <taxon>Bacillati</taxon>
        <taxon>Bacillota</taxon>
        <taxon>Bacilli</taxon>
        <taxon>Bacillales</taxon>
        <taxon>Alicyclobacillaceae</taxon>
        <taxon>Kyrpidia</taxon>
    </lineage>
</organism>
<dbReference type="SUPFAM" id="SSF52210">
    <property type="entry name" value="Succinyl-CoA synthetase domains"/>
    <property type="match status" value="2"/>
</dbReference>
<gene>
    <name evidence="5" type="ORF">CVV65_06435</name>
</gene>
<dbReference type="Pfam" id="PF00583">
    <property type="entry name" value="Acetyltransf_1"/>
    <property type="match status" value="1"/>
</dbReference>
<dbReference type="OrthoDB" id="9807426at2"/>
<dbReference type="SUPFAM" id="SSF51735">
    <property type="entry name" value="NAD(P)-binding Rossmann-fold domains"/>
    <property type="match status" value="1"/>
</dbReference>
<sequence>MTRVILRDGRAAEFRPARPSDRDTVRRLFQTASPESLYFRFFHVIREVPDEVIEAMVSADGVNDATLLCMAGDQPLGIGTYNRVDDETAEVAFLVDDHLHGKGIGTLLLEHLAEIAWQNGFRFFEAYVLYDNEKMMGVFLSSGYEIRSEHQSGVAHLVLKLAHTERIRALQETREKLATAASLAPFFHPTTLAVVGASRDPKGLGHVLFRHILEGGFQGIAYPVNPVARSVAGVRAFPSLQELPEPVELAVVAVPPDQVSPVVDDCVKTGVRSVIIITSGLPEEEEKGVPTPAELAARLRRAGARLLGPNSLGLVSTDPNVRLNASFAPRFPRRGALAIASHSGALGITILEYAGRMGIGVSSFASMGVKADVSGNDLLQYWEDDPETDMIALYLESFGNPRKFSRITRRITRKKPIVAVKGASTEGGTAVSLTGSVLPRARDVLVDALFRQAGIIRVNTLQEMFDVTALLASAPLPRGDRVAIVTNTAGGAVMAVDALHNEGLRMAGTPVDLGTVALADGYRKALPKLLHDPAVDAVLVLFTPVGVSDDREVARALAEALREAASDPAVGDFTTKPVVANFLMTEDNFVHAIDAGVQRIPVYPFPEQAVRALAKVAAYGAYRQKPVGRIPDLEGADTGRARQIIRGHRPDAAERARVVEWMPRELCNEVLDAMGIRRSVGVAGAAMWFSVTAELDPLFGMILFVGSPSARTVRITPLTDLDVQDLLTTVAGPDGPPADSPARHAAADIILRVSRLVEEVYEITKVALTDVGVSEDGCWIGDCQIAVGRRQDAVGGQAG</sequence>
<dbReference type="Gene3D" id="3.40.630.30">
    <property type="match status" value="1"/>
</dbReference>
<keyword evidence="2" id="KW-0547">Nucleotide-binding</keyword>
<dbReference type="PANTHER" id="PTHR43334:SF1">
    <property type="entry name" value="3-HYDROXYPROPIONATE--COA LIGASE [ADP-FORMING]"/>
    <property type="match status" value="1"/>
</dbReference>
<dbReference type="GO" id="GO:0016874">
    <property type="term" value="F:ligase activity"/>
    <property type="evidence" value="ECO:0007669"/>
    <property type="project" value="UniProtKB-KW"/>
</dbReference>
<dbReference type="InterPro" id="IPR000182">
    <property type="entry name" value="GNAT_dom"/>
</dbReference>
<dbReference type="GO" id="GO:0016747">
    <property type="term" value="F:acyltransferase activity, transferring groups other than amino-acyl groups"/>
    <property type="evidence" value="ECO:0007669"/>
    <property type="project" value="InterPro"/>
</dbReference>
<dbReference type="InterPro" id="IPR016181">
    <property type="entry name" value="Acyl_CoA_acyltransferase"/>
</dbReference>
<dbReference type="Proteomes" id="UP000231932">
    <property type="component" value="Chromosome"/>
</dbReference>
<keyword evidence="6" id="KW-1185">Reference proteome</keyword>
<keyword evidence="3" id="KW-0067">ATP-binding</keyword>
<dbReference type="InterPro" id="IPR016102">
    <property type="entry name" value="Succinyl-CoA_synth-like"/>
</dbReference>
<evidence type="ECO:0000313" key="6">
    <source>
        <dbReference type="Proteomes" id="UP000231932"/>
    </source>
</evidence>
<evidence type="ECO:0000256" key="3">
    <source>
        <dbReference type="ARBA" id="ARBA00022840"/>
    </source>
</evidence>
<dbReference type="PANTHER" id="PTHR43334">
    <property type="entry name" value="ACETATE--COA LIGASE [ADP-FORMING]"/>
    <property type="match status" value="1"/>
</dbReference>
<accession>A0A2K8N6A8</accession>
<dbReference type="PROSITE" id="PS51186">
    <property type="entry name" value="GNAT"/>
    <property type="match status" value="1"/>
</dbReference>
<evidence type="ECO:0000256" key="1">
    <source>
        <dbReference type="ARBA" id="ARBA00022598"/>
    </source>
</evidence>
<dbReference type="Gene3D" id="3.40.50.261">
    <property type="entry name" value="Succinyl-CoA synthetase domains"/>
    <property type="match status" value="2"/>
</dbReference>
<keyword evidence="1" id="KW-0436">Ligase</keyword>
<dbReference type="SMART" id="SM00881">
    <property type="entry name" value="CoA_binding"/>
    <property type="match status" value="1"/>
</dbReference>
<proteinExistence type="predicted"/>
<feature type="domain" description="N-acetyltransferase" evidence="4">
    <location>
        <begin position="12"/>
        <end position="164"/>
    </location>
</feature>
<dbReference type="CDD" id="cd04301">
    <property type="entry name" value="NAT_SF"/>
    <property type="match status" value="1"/>
</dbReference>
<dbReference type="KEGG" id="kyr:CVV65_06435"/>
<evidence type="ECO:0000259" key="4">
    <source>
        <dbReference type="PROSITE" id="PS51186"/>
    </source>
</evidence>
<dbReference type="Pfam" id="PF13380">
    <property type="entry name" value="CoA_binding_2"/>
    <property type="match status" value="1"/>
</dbReference>
<evidence type="ECO:0000256" key="2">
    <source>
        <dbReference type="ARBA" id="ARBA00022741"/>
    </source>
</evidence>
<evidence type="ECO:0000313" key="5">
    <source>
        <dbReference type="EMBL" id="ATY84625.1"/>
    </source>
</evidence>
<protein>
    <submittedName>
        <fullName evidence="5">CoA-binding protein</fullName>
    </submittedName>
</protein>